<keyword evidence="2" id="KW-0456">Lyase</keyword>
<protein>
    <submittedName>
        <fullName evidence="2">Aminodeoxychorismate lyase</fullName>
    </submittedName>
</protein>
<dbReference type="RefSeq" id="WP_101176992.1">
    <property type="nucleotide sequence ID" value="NZ_PISE01000018.1"/>
</dbReference>
<gene>
    <name evidence="2" type="ORF">CWS01_09680</name>
</gene>
<dbReference type="EMBL" id="PISE01000018">
    <property type="protein sequence ID" value="PKG23879.1"/>
    <property type="molecule type" value="Genomic_DNA"/>
</dbReference>
<keyword evidence="3" id="KW-1185">Reference proteome</keyword>
<dbReference type="Gene3D" id="3.30.1490.480">
    <property type="entry name" value="Endolytic murein transglycosylase"/>
    <property type="match status" value="1"/>
</dbReference>
<dbReference type="SUPFAM" id="SSF53807">
    <property type="entry name" value="Helical backbone' metal receptor"/>
    <property type="match status" value="1"/>
</dbReference>
<dbReference type="GO" id="GO:0016829">
    <property type="term" value="F:lyase activity"/>
    <property type="evidence" value="ECO:0007669"/>
    <property type="project" value="UniProtKB-KW"/>
</dbReference>
<evidence type="ECO:0000313" key="3">
    <source>
        <dbReference type="Proteomes" id="UP000233375"/>
    </source>
</evidence>
<dbReference type="OrthoDB" id="2942983at2"/>
<reference evidence="2 3" key="1">
    <citation type="journal article" date="2003" name="Int. J. Syst. Evol. Microbiol.">
        <title>Bacillus nealsonii sp. nov., isolated from a spacecraft-assembly facility, whose spores are gamma-radiation resistant.</title>
        <authorList>
            <person name="Venkateswaran K."/>
            <person name="Kempf M."/>
            <person name="Chen F."/>
            <person name="Satomi M."/>
            <person name="Nicholson W."/>
            <person name="Kern R."/>
        </authorList>
    </citation>
    <scope>NUCLEOTIDE SEQUENCE [LARGE SCALE GENOMIC DNA]</scope>
    <source>
        <strain evidence="2 3">FO-92</strain>
    </source>
</reference>
<dbReference type="Proteomes" id="UP000233375">
    <property type="component" value="Unassembled WGS sequence"/>
</dbReference>
<feature type="region of interest" description="Disordered" evidence="1">
    <location>
        <begin position="71"/>
        <end position="94"/>
    </location>
</feature>
<dbReference type="AlphaFoldDB" id="A0A2N0Z323"/>
<accession>A0A2N0Z323</accession>
<name>A0A2N0Z323_9BACI</name>
<organism evidence="2 3">
    <name type="scientific">Niallia nealsonii</name>
    <dbReference type="NCBI Taxonomy" id="115979"/>
    <lineage>
        <taxon>Bacteria</taxon>
        <taxon>Bacillati</taxon>
        <taxon>Bacillota</taxon>
        <taxon>Bacilli</taxon>
        <taxon>Bacillales</taxon>
        <taxon>Bacillaceae</taxon>
        <taxon>Niallia</taxon>
    </lineage>
</organism>
<evidence type="ECO:0000256" key="1">
    <source>
        <dbReference type="SAM" id="MobiDB-lite"/>
    </source>
</evidence>
<evidence type="ECO:0000313" key="2">
    <source>
        <dbReference type="EMBL" id="PKG23879.1"/>
    </source>
</evidence>
<comment type="caution">
    <text evidence="2">The sequence shown here is derived from an EMBL/GenBank/DDBJ whole genome shotgun (WGS) entry which is preliminary data.</text>
</comment>
<proteinExistence type="predicted"/>
<feature type="compositionally biased region" description="Basic and acidic residues" evidence="1">
    <location>
        <begin position="73"/>
        <end position="91"/>
    </location>
</feature>
<sequence>MKYNVLTSFSAGLLLATAITGGAYFVTKDDVQAKSTTAEEKTKEEVTKVAKTPTVDEMKELLSSSGYVVQSEEEAKAKETEWSQKVEEAKKQASSSDSGKVVYRTTIYVSNGMTSIDVGNTLKSAKIIKETGFQFSKKVENKGVEKYLKPGSYEIDSTMSTDKIISTIFKK</sequence>